<proteinExistence type="predicted"/>
<feature type="compositionally biased region" description="Low complexity" evidence="1">
    <location>
        <begin position="106"/>
        <end position="117"/>
    </location>
</feature>
<reference evidence="2" key="1">
    <citation type="submission" date="2020-07" db="EMBL/GenBank/DDBJ databases">
        <title>The High-quality genome of the commercially important snow crab, Chionoecetes opilio.</title>
        <authorList>
            <person name="Jeong J.-H."/>
            <person name="Ryu S."/>
        </authorList>
    </citation>
    <scope>NUCLEOTIDE SEQUENCE</scope>
    <source>
        <strain evidence="2">MADBK_172401_WGS</strain>
        <tissue evidence="2">Digestive gland</tissue>
    </source>
</reference>
<feature type="compositionally biased region" description="Low complexity" evidence="1">
    <location>
        <begin position="580"/>
        <end position="592"/>
    </location>
</feature>
<name>A0A8J4XMG3_CHIOP</name>
<feature type="compositionally biased region" description="Low complexity" evidence="1">
    <location>
        <begin position="599"/>
        <end position="651"/>
    </location>
</feature>
<feature type="compositionally biased region" description="Basic and acidic residues" evidence="1">
    <location>
        <begin position="539"/>
        <end position="561"/>
    </location>
</feature>
<feature type="region of interest" description="Disordered" evidence="1">
    <location>
        <begin position="468"/>
        <end position="491"/>
    </location>
</feature>
<dbReference type="Proteomes" id="UP000770661">
    <property type="component" value="Unassembled WGS sequence"/>
</dbReference>
<feature type="region of interest" description="Disordered" evidence="1">
    <location>
        <begin position="539"/>
        <end position="681"/>
    </location>
</feature>
<dbReference type="EMBL" id="JACEEZ010024490">
    <property type="protein sequence ID" value="KAG0710122.1"/>
    <property type="molecule type" value="Genomic_DNA"/>
</dbReference>
<dbReference type="OrthoDB" id="5406014at2759"/>
<accession>A0A8J4XMG3</accession>
<feature type="region of interest" description="Disordered" evidence="1">
    <location>
        <begin position="103"/>
        <end position="168"/>
    </location>
</feature>
<feature type="compositionally biased region" description="Low complexity" evidence="1">
    <location>
        <begin position="672"/>
        <end position="681"/>
    </location>
</feature>
<organism evidence="2 3">
    <name type="scientific">Chionoecetes opilio</name>
    <name type="common">Atlantic snow crab</name>
    <name type="synonym">Cancer opilio</name>
    <dbReference type="NCBI Taxonomy" id="41210"/>
    <lineage>
        <taxon>Eukaryota</taxon>
        <taxon>Metazoa</taxon>
        <taxon>Ecdysozoa</taxon>
        <taxon>Arthropoda</taxon>
        <taxon>Crustacea</taxon>
        <taxon>Multicrustacea</taxon>
        <taxon>Malacostraca</taxon>
        <taxon>Eumalacostraca</taxon>
        <taxon>Eucarida</taxon>
        <taxon>Decapoda</taxon>
        <taxon>Pleocyemata</taxon>
        <taxon>Brachyura</taxon>
        <taxon>Eubrachyura</taxon>
        <taxon>Majoidea</taxon>
        <taxon>Majidae</taxon>
        <taxon>Chionoecetes</taxon>
    </lineage>
</organism>
<protein>
    <submittedName>
        <fullName evidence="2">Uncharacterized protein</fullName>
    </submittedName>
</protein>
<evidence type="ECO:0000256" key="1">
    <source>
        <dbReference type="SAM" id="MobiDB-lite"/>
    </source>
</evidence>
<sequence length="681" mass="73706">MATSLGRLKELEEEVKQIPVLQIKVNVLKEEKRLLLDQVRGLARGEDRPPLMLPPSLEGDLTDLSEDELESRLNSLRLAPTRRRRSQSPLRVNLEEFRSYRRARRGSLSEGSEAESLPGDDFPLRITEPHDAHRRPAAPRRPGQEPAAYSLPGTPHMGRRKSRDAATSCRVLTRDVGVTHVGARTRSVGLMTSGEAASCPECQERKHKTFHHKGVATTPLEDVRRRLSVKSVSMESIEGEEAGQEGGQSKTSFLAKLGRKSAIISRLSEPQLVPPTLTFDNSTNTEAVRRRDAACNTTAPAPHLYTPAQLAQQLATARQEWQAAERARQQVAHSSRPLTLDRGVQAALDLPAPAKTTFRPLMQSVGCQARPRGVDVGVDAARLTQDPCPRCSGLKTRTVACGPSVAHTAPTPPPRTRSVASGDHTLHDPCCPDRPAPTRRSVGCGLDCLTDRVCDRCDNLRVRSVAVGRRRPPQPSPAGTPEVERRPFGSSGVRVCDKCHEAITSVAKDIVATTSATSLPPLPPPPASKIPRLVDFTKVEPRLTDPPRPDSRTSDPVHPDTRPPTLTITATPPSPPRPTLVPTLTQRSPPTTLKKEPTPTHSHTSTTSTPKASTTTSITSTSIPKASTTTTSTTATTKVAVVSPKAAKGTQPTPPPTTKAATTPPPPPQPPQWTQWTLAHR</sequence>
<evidence type="ECO:0000313" key="3">
    <source>
        <dbReference type="Proteomes" id="UP000770661"/>
    </source>
</evidence>
<gene>
    <name evidence="2" type="ORF">GWK47_023444</name>
</gene>
<evidence type="ECO:0000313" key="2">
    <source>
        <dbReference type="EMBL" id="KAG0710122.1"/>
    </source>
</evidence>
<dbReference type="AlphaFoldDB" id="A0A8J4XMG3"/>
<comment type="caution">
    <text evidence="2">The sequence shown here is derived from an EMBL/GenBank/DDBJ whole genome shotgun (WGS) entry which is preliminary data.</text>
</comment>
<keyword evidence="3" id="KW-1185">Reference proteome</keyword>
<feature type="compositionally biased region" description="Pro residues" evidence="1">
    <location>
        <begin position="652"/>
        <end position="671"/>
    </location>
</feature>